<dbReference type="GO" id="GO:0043709">
    <property type="term" value="P:cell adhesion involved in single-species biofilm formation"/>
    <property type="evidence" value="ECO:0007669"/>
    <property type="project" value="TreeGrafter"/>
</dbReference>
<dbReference type="Proteomes" id="UP000031518">
    <property type="component" value="Unassembled WGS sequence"/>
</dbReference>
<evidence type="ECO:0000256" key="3">
    <source>
        <dbReference type="PROSITE-ProRule" id="PRU00169"/>
    </source>
</evidence>
<comment type="caution">
    <text evidence="3">Lacks conserved residue(s) required for the propagation of feature annotation.</text>
</comment>
<dbReference type="GO" id="GO:1902201">
    <property type="term" value="P:negative regulation of bacterial-type flagellum-dependent cell motility"/>
    <property type="evidence" value="ECO:0007669"/>
    <property type="project" value="TreeGrafter"/>
</dbReference>
<dbReference type="PANTHER" id="PTHR45138:SF9">
    <property type="entry name" value="DIGUANYLATE CYCLASE DGCM-RELATED"/>
    <property type="match status" value="1"/>
</dbReference>
<dbReference type="OrthoDB" id="9804955at2"/>
<evidence type="ECO:0000313" key="6">
    <source>
        <dbReference type="EMBL" id="CDM66306.1"/>
    </source>
</evidence>
<feature type="domain" description="GGDEF" evidence="5">
    <location>
        <begin position="177"/>
        <end position="307"/>
    </location>
</feature>
<reference evidence="6 7" key="1">
    <citation type="submission" date="2013-12" db="EMBL/GenBank/DDBJ databases">
        <authorList>
            <person name="Stott M."/>
        </authorList>
    </citation>
    <scope>NUCLEOTIDE SEQUENCE [LARGE SCALE GENOMIC DNA]</scope>
    <source>
        <strain evidence="6 7">K22</strain>
    </source>
</reference>
<dbReference type="InterPro" id="IPR001789">
    <property type="entry name" value="Sig_transdc_resp-reg_receiver"/>
</dbReference>
<dbReference type="InterPro" id="IPR050469">
    <property type="entry name" value="Diguanylate_Cyclase"/>
</dbReference>
<dbReference type="GO" id="GO:0005886">
    <property type="term" value="C:plasma membrane"/>
    <property type="evidence" value="ECO:0007669"/>
    <property type="project" value="TreeGrafter"/>
</dbReference>
<evidence type="ECO:0000256" key="2">
    <source>
        <dbReference type="ARBA" id="ARBA00034247"/>
    </source>
</evidence>
<sequence>MGLTSLAVDKRRIGERDRGRVLLVMNGALGELCRRALEEVDIYVASASCGMAAIVSLQRERPHIVVAANDLTDLKAAELTRALARLQEGLPLIFVGTDEATLERRGGALALGAFDYFSLPAELSLFVARVRQLAQIQLTIDKLRAEADKDYLTGLANRRRFRVALGHEVERWRRYGIPCSLLLLDIDHLKTINDTHGHSGGDVVIRHVARTLKDFSRDNDTAARLGGEEFALLLAGTGDEKAWIVAERLRNAIASVAIEKVGAATVSVGVASCPAHAQSERELYAAADGALYRAKNAGRNRVCLAEKAAARDAKAHG</sequence>
<name>A0A0B6WYX8_9BACT</name>
<keyword evidence="7" id="KW-1185">Reference proteome</keyword>
<feature type="domain" description="Response regulatory" evidence="4">
    <location>
        <begin position="19"/>
        <end position="134"/>
    </location>
</feature>
<dbReference type="SUPFAM" id="SSF52172">
    <property type="entry name" value="CheY-like"/>
    <property type="match status" value="1"/>
</dbReference>
<organism evidence="6 7">
    <name type="scientific">Pyrinomonas methylaliphatogenes</name>
    <dbReference type="NCBI Taxonomy" id="454194"/>
    <lineage>
        <taxon>Bacteria</taxon>
        <taxon>Pseudomonadati</taxon>
        <taxon>Acidobacteriota</taxon>
        <taxon>Blastocatellia</taxon>
        <taxon>Blastocatellales</taxon>
        <taxon>Pyrinomonadaceae</taxon>
        <taxon>Pyrinomonas</taxon>
    </lineage>
</organism>
<dbReference type="FunFam" id="3.30.70.270:FF:000001">
    <property type="entry name" value="Diguanylate cyclase domain protein"/>
    <property type="match status" value="1"/>
</dbReference>
<evidence type="ECO:0000259" key="4">
    <source>
        <dbReference type="PROSITE" id="PS50110"/>
    </source>
</evidence>
<protein>
    <recommendedName>
        <fullName evidence="1">diguanylate cyclase</fullName>
        <ecNumber evidence="1">2.7.7.65</ecNumber>
    </recommendedName>
</protein>
<dbReference type="InterPro" id="IPR029787">
    <property type="entry name" value="Nucleotide_cyclase"/>
</dbReference>
<dbReference type="Pfam" id="PF00990">
    <property type="entry name" value="GGDEF"/>
    <property type="match status" value="1"/>
</dbReference>
<dbReference type="SUPFAM" id="SSF55073">
    <property type="entry name" value="Nucleotide cyclase"/>
    <property type="match status" value="1"/>
</dbReference>
<dbReference type="Pfam" id="PF00072">
    <property type="entry name" value="Response_reg"/>
    <property type="match status" value="1"/>
</dbReference>
<dbReference type="InterPro" id="IPR011006">
    <property type="entry name" value="CheY-like_superfamily"/>
</dbReference>
<dbReference type="Gene3D" id="3.30.70.270">
    <property type="match status" value="1"/>
</dbReference>
<dbReference type="InterPro" id="IPR043128">
    <property type="entry name" value="Rev_trsase/Diguanyl_cyclase"/>
</dbReference>
<dbReference type="SMART" id="SM00267">
    <property type="entry name" value="GGDEF"/>
    <property type="match status" value="1"/>
</dbReference>
<proteinExistence type="predicted"/>
<evidence type="ECO:0000256" key="1">
    <source>
        <dbReference type="ARBA" id="ARBA00012528"/>
    </source>
</evidence>
<comment type="catalytic activity">
    <reaction evidence="2">
        <text>2 GTP = 3',3'-c-di-GMP + 2 diphosphate</text>
        <dbReference type="Rhea" id="RHEA:24898"/>
        <dbReference type="ChEBI" id="CHEBI:33019"/>
        <dbReference type="ChEBI" id="CHEBI:37565"/>
        <dbReference type="ChEBI" id="CHEBI:58805"/>
        <dbReference type="EC" id="2.7.7.65"/>
    </reaction>
</comment>
<dbReference type="InterPro" id="IPR000160">
    <property type="entry name" value="GGDEF_dom"/>
</dbReference>
<dbReference type="EC" id="2.7.7.65" evidence="1"/>
<accession>A0A0B6WYX8</accession>
<dbReference type="STRING" id="454194.PYK22_02333"/>
<dbReference type="EMBL" id="CBXV010000008">
    <property type="protein sequence ID" value="CDM66306.1"/>
    <property type="molecule type" value="Genomic_DNA"/>
</dbReference>
<dbReference type="NCBIfam" id="TIGR00254">
    <property type="entry name" value="GGDEF"/>
    <property type="match status" value="1"/>
</dbReference>
<dbReference type="AlphaFoldDB" id="A0A0B6WYX8"/>
<dbReference type="RefSeq" id="WP_083437809.1">
    <property type="nucleotide sequence ID" value="NZ_CBXV010000008.1"/>
</dbReference>
<evidence type="ECO:0000259" key="5">
    <source>
        <dbReference type="PROSITE" id="PS50887"/>
    </source>
</evidence>
<dbReference type="PANTHER" id="PTHR45138">
    <property type="entry name" value="REGULATORY COMPONENTS OF SENSORY TRANSDUCTION SYSTEM"/>
    <property type="match status" value="1"/>
</dbReference>
<dbReference type="PROSITE" id="PS50887">
    <property type="entry name" value="GGDEF"/>
    <property type="match status" value="1"/>
</dbReference>
<dbReference type="Gene3D" id="3.40.50.2300">
    <property type="match status" value="1"/>
</dbReference>
<dbReference type="PROSITE" id="PS50110">
    <property type="entry name" value="RESPONSE_REGULATORY"/>
    <property type="match status" value="1"/>
</dbReference>
<dbReference type="GO" id="GO:0000160">
    <property type="term" value="P:phosphorelay signal transduction system"/>
    <property type="evidence" value="ECO:0007669"/>
    <property type="project" value="InterPro"/>
</dbReference>
<evidence type="ECO:0000313" key="7">
    <source>
        <dbReference type="Proteomes" id="UP000031518"/>
    </source>
</evidence>
<gene>
    <name evidence="6" type="ORF">PYK22_02333</name>
</gene>
<reference evidence="6 7" key="2">
    <citation type="submission" date="2015-01" db="EMBL/GenBank/DDBJ databases">
        <title>Complete genome sequence of Pyrinomonas methylaliphatogenes type strain K22T.</title>
        <authorList>
            <person name="Lee K.C.Y."/>
            <person name="Power J.F."/>
            <person name="Dunfield P.F."/>
            <person name="Morgan X.C."/>
            <person name="Huttenhower C."/>
            <person name="Stott M.B."/>
        </authorList>
    </citation>
    <scope>NUCLEOTIDE SEQUENCE [LARGE SCALE GENOMIC DNA]</scope>
    <source>
        <strain evidence="6 7">K22</strain>
    </source>
</reference>
<dbReference type="GO" id="GO:0052621">
    <property type="term" value="F:diguanylate cyclase activity"/>
    <property type="evidence" value="ECO:0007669"/>
    <property type="project" value="UniProtKB-EC"/>
</dbReference>
<dbReference type="CDD" id="cd01949">
    <property type="entry name" value="GGDEF"/>
    <property type="match status" value="1"/>
</dbReference>
<dbReference type="CDD" id="cd00156">
    <property type="entry name" value="REC"/>
    <property type="match status" value="1"/>
</dbReference>